<comment type="caution">
    <text evidence="1">The sequence shown here is derived from an EMBL/GenBank/DDBJ whole genome shotgun (WGS) entry which is preliminary data.</text>
</comment>
<name>W4RY40_9XANT</name>
<protein>
    <submittedName>
        <fullName evidence="1">Uncharacterized protein</fullName>
    </submittedName>
</protein>
<organism evidence="1 2">
    <name type="scientific">Xanthomonas arboricola pv. pruni str. MAFF 311562</name>
    <dbReference type="NCBI Taxonomy" id="1414836"/>
    <lineage>
        <taxon>Bacteria</taxon>
        <taxon>Pseudomonadati</taxon>
        <taxon>Pseudomonadota</taxon>
        <taxon>Gammaproteobacteria</taxon>
        <taxon>Lysobacterales</taxon>
        <taxon>Lysobacteraceae</taxon>
        <taxon>Xanthomonas</taxon>
    </lineage>
</organism>
<evidence type="ECO:0000313" key="2">
    <source>
        <dbReference type="Proteomes" id="UP000019143"/>
    </source>
</evidence>
<gene>
    <name evidence="1" type="ORF">XPU_0822</name>
</gene>
<dbReference type="EMBL" id="BAVB01000164">
    <property type="protein sequence ID" value="GAE49290.1"/>
    <property type="molecule type" value="Genomic_DNA"/>
</dbReference>
<reference evidence="1 2" key="1">
    <citation type="submission" date="2014-01" db="EMBL/GenBank/DDBJ databases">
        <title>Genome sequence and analysis of Xanthomonas arboricola pv. pruni.</title>
        <authorList>
            <person name="Fujikawa T."/>
            <person name="Nakazono-Nagaoka E."/>
        </authorList>
    </citation>
    <scope>NUCLEOTIDE SEQUENCE [LARGE SCALE GENOMIC DNA]</scope>
    <source>
        <strain evidence="2">MAFF 311562</strain>
    </source>
</reference>
<dbReference type="AlphaFoldDB" id="W4RY40"/>
<accession>W4RY40</accession>
<dbReference type="Proteomes" id="UP000019143">
    <property type="component" value="Unassembled WGS sequence"/>
</dbReference>
<sequence>MTWYAKITKAREKIQEPISGKFGRTLKGIPFIVIRESSEKIKSVISHAGITGIDMSAIEEAFRDGATVVALTIDQVLALPWQSNGEKQLWRKAYRTHLMAVHAARWPCWIARSWKRTRSQLSAVGRPKER</sequence>
<evidence type="ECO:0000313" key="1">
    <source>
        <dbReference type="EMBL" id="GAE49290.1"/>
    </source>
</evidence>
<proteinExistence type="predicted"/>